<evidence type="ECO:0000256" key="1">
    <source>
        <dbReference type="ARBA" id="ARBA00022676"/>
    </source>
</evidence>
<organism evidence="4 5">
    <name type="scientific">Luteococcus peritonei</name>
    <dbReference type="NCBI Taxonomy" id="88874"/>
    <lineage>
        <taxon>Bacteria</taxon>
        <taxon>Bacillati</taxon>
        <taxon>Actinomycetota</taxon>
        <taxon>Actinomycetes</taxon>
        <taxon>Propionibacteriales</taxon>
        <taxon>Propionibacteriaceae</taxon>
        <taxon>Luteococcus</taxon>
    </lineage>
</organism>
<evidence type="ECO:0000259" key="3">
    <source>
        <dbReference type="Pfam" id="PF13439"/>
    </source>
</evidence>
<protein>
    <submittedName>
        <fullName evidence="4">Glycosyltransferase family 4 protein</fullName>
        <ecNumber evidence="4">2.4.-.-</ecNumber>
    </submittedName>
</protein>
<dbReference type="Pfam" id="PF13439">
    <property type="entry name" value="Glyco_transf_4"/>
    <property type="match status" value="1"/>
</dbReference>
<dbReference type="Gene3D" id="3.40.50.2000">
    <property type="entry name" value="Glycogen Phosphorylase B"/>
    <property type="match status" value="2"/>
</dbReference>
<name>A0ABW4RVM3_9ACTN</name>
<dbReference type="InterPro" id="IPR028098">
    <property type="entry name" value="Glyco_trans_4-like_N"/>
</dbReference>
<comment type="caution">
    <text evidence="4">The sequence shown here is derived from an EMBL/GenBank/DDBJ whole genome shotgun (WGS) entry which is preliminary data.</text>
</comment>
<evidence type="ECO:0000256" key="2">
    <source>
        <dbReference type="ARBA" id="ARBA00022679"/>
    </source>
</evidence>
<feature type="domain" description="Glycosyltransferase subfamily 4-like N-terminal" evidence="3">
    <location>
        <begin position="16"/>
        <end position="181"/>
    </location>
</feature>
<accession>A0ABW4RVM3</accession>
<dbReference type="PANTHER" id="PTHR45947:SF3">
    <property type="entry name" value="SULFOQUINOVOSYL TRANSFERASE SQD2"/>
    <property type="match status" value="1"/>
</dbReference>
<evidence type="ECO:0000313" key="4">
    <source>
        <dbReference type="EMBL" id="MFD1890377.1"/>
    </source>
</evidence>
<reference evidence="5" key="1">
    <citation type="journal article" date="2019" name="Int. J. Syst. Evol. Microbiol.">
        <title>The Global Catalogue of Microorganisms (GCM) 10K type strain sequencing project: providing services to taxonomists for standard genome sequencing and annotation.</title>
        <authorList>
            <consortium name="The Broad Institute Genomics Platform"/>
            <consortium name="The Broad Institute Genome Sequencing Center for Infectious Disease"/>
            <person name="Wu L."/>
            <person name="Ma J."/>
        </authorList>
    </citation>
    <scope>NUCLEOTIDE SEQUENCE [LARGE SCALE GENOMIC DNA]</scope>
    <source>
        <strain evidence="5">CAIM 431</strain>
    </source>
</reference>
<dbReference type="Pfam" id="PF13692">
    <property type="entry name" value="Glyco_trans_1_4"/>
    <property type="match status" value="1"/>
</dbReference>
<proteinExistence type="predicted"/>
<dbReference type="EMBL" id="JBHUFZ010000019">
    <property type="protein sequence ID" value="MFD1890377.1"/>
    <property type="molecule type" value="Genomic_DNA"/>
</dbReference>
<dbReference type="Proteomes" id="UP001597326">
    <property type="component" value="Unassembled WGS sequence"/>
</dbReference>
<dbReference type="EC" id="2.4.-.-" evidence="4"/>
<dbReference type="RefSeq" id="WP_343874694.1">
    <property type="nucleotide sequence ID" value="NZ_BAAAIX010000027.1"/>
</dbReference>
<keyword evidence="1 4" id="KW-0328">Glycosyltransferase</keyword>
<keyword evidence="5" id="KW-1185">Reference proteome</keyword>
<dbReference type="CDD" id="cd03801">
    <property type="entry name" value="GT4_PimA-like"/>
    <property type="match status" value="1"/>
</dbReference>
<gene>
    <name evidence="4" type="ORF">ACFSCS_09315</name>
</gene>
<dbReference type="PANTHER" id="PTHR45947">
    <property type="entry name" value="SULFOQUINOVOSYL TRANSFERASE SQD2"/>
    <property type="match status" value="1"/>
</dbReference>
<dbReference type="InterPro" id="IPR050194">
    <property type="entry name" value="Glycosyltransferase_grp1"/>
</dbReference>
<evidence type="ECO:0000313" key="5">
    <source>
        <dbReference type="Proteomes" id="UP001597326"/>
    </source>
</evidence>
<dbReference type="SUPFAM" id="SSF53756">
    <property type="entry name" value="UDP-Glycosyltransferase/glycogen phosphorylase"/>
    <property type="match status" value="1"/>
</dbReference>
<keyword evidence="2 4" id="KW-0808">Transferase</keyword>
<dbReference type="GO" id="GO:0016757">
    <property type="term" value="F:glycosyltransferase activity"/>
    <property type="evidence" value="ECO:0007669"/>
    <property type="project" value="UniProtKB-KW"/>
</dbReference>
<sequence>MSLRVGLVCPYSFSRPGGVQNHVIGLAGWLRGQGHSVSILAPGEPPRGLLEEAGVRVEDFRSAGAAVPVAYNGSVARITFGLASALRVREWLDEGYLDLVHLHEPMTPSVSLLALGQTHLPVVATFHTATPQSRSMELAYQLMPQAASRIDRSIAVSGVAAEVAQRYAGLDAQVIGNGISLADHPYPPCRGRWRAGEHPRLTFIGRYDEPRKGLQVLLEALPAVREYHPDLELDVVGHGRPRTDPGVRYRGNLTDRQRNELLAASDAYVAPQTGRESFGIVLLEALASGAPVVASDLPAFREVASDEHGPLGELFTVGEPRALSAALLRSLAQPRDAQRERGRRRAAAFDWSALGPRIIETYAAAVREAP</sequence>